<evidence type="ECO:0000256" key="5">
    <source>
        <dbReference type="ARBA" id="ARBA00023211"/>
    </source>
</evidence>
<sequence>MLTRSLFLHAKRTSTPTVTSASSSASSRLPLLFSSRKQRKSSVSSSKSRRRLLVAKSSSSSTKVQTTREVESNNNNENNNKKMKDNNAKLAALRLEMNKRNISAVLIPSQDPHFSEYVSKCFERRKYISNFTGSAGTCLVTKTSAMLWTDGRYFLQAEQELDSPAWQLMKQGEKDVPSVQKWLRENMESGAALAVDANVHSVAEARQLEELMRKKNAGGRGEGGDGKLVKVEKNLVDLVWENEEGEEKRPGMPKAMLRVHAMKYAGKSAKDKLTDIRKEMAKEKQECLVVSALDDIMWLVNVRGGDAECNPVCLSHVLVTEKEAFMFVDRDKVNEEVAQHLKESGVEVKPYEDVGKCLREMAEKGTKIWIDEDKVSVNTYDEAMKGIKAAENNIDESRPAKVAKSDNSGGGNDSNQQIKLGVSPIPMAKAIKNEAELEGMREAHLMDGVAMSELWWWLEKQAGEGNKDLNEFNVGEKVSSLRAEQNGYVEESFPSIVGEGPHGAVVHYRATEESARKITKDSMVLLDSGGQFLCGTTDVTRTHHLGTPSAYETMCYTRVLKGHIALDSATFPVGTPGMALDTFARQHLWSAGLDYRHGTGHGVGAALNVHEGPQSISPRWGNTTPIKDGMIVSNEPGYYEDGQFGIRIENLLICREAKTEHNFQGKGYLSFECLTFIPIQTKLMDLKIMSDDEIAWVNRYHEQVWEKISPRVQKEEVKEWLQKATAKISRE</sequence>
<proteinExistence type="inferred from homology"/>
<dbReference type="FunFam" id="3.40.350.10:FF:000003">
    <property type="entry name" value="Xaa-pro aminopeptidase P"/>
    <property type="match status" value="1"/>
</dbReference>
<dbReference type="InterPro" id="IPR036005">
    <property type="entry name" value="Creatinase/aminopeptidase-like"/>
</dbReference>
<feature type="compositionally biased region" description="Low complexity" evidence="6">
    <location>
        <begin position="54"/>
        <end position="65"/>
    </location>
</feature>
<dbReference type="InterPro" id="IPR032416">
    <property type="entry name" value="Peptidase_M24_C"/>
</dbReference>
<keyword evidence="5" id="KW-0464">Manganese</keyword>
<feature type="domain" description="Peptidase M24" evidence="7">
    <location>
        <begin position="438"/>
        <end position="655"/>
    </location>
</feature>
<evidence type="ECO:0000259" key="8">
    <source>
        <dbReference type="Pfam" id="PF01321"/>
    </source>
</evidence>
<dbReference type="Gene3D" id="3.40.350.10">
    <property type="entry name" value="Creatinase/prolidase N-terminal domain"/>
    <property type="match status" value="2"/>
</dbReference>
<evidence type="ECO:0000256" key="2">
    <source>
        <dbReference type="ARBA" id="ARBA00008766"/>
    </source>
</evidence>
<comment type="similarity">
    <text evidence="2">Belongs to the peptidase M24B family.</text>
</comment>
<dbReference type="EMBL" id="FO082275">
    <property type="protein sequence ID" value="CCO16260.1"/>
    <property type="molecule type" value="Genomic_DNA"/>
</dbReference>
<evidence type="ECO:0000313" key="10">
    <source>
        <dbReference type="EMBL" id="CCO16260.1"/>
    </source>
</evidence>
<dbReference type="SUPFAM" id="SSF55920">
    <property type="entry name" value="Creatinase/aminopeptidase"/>
    <property type="match status" value="1"/>
</dbReference>
<dbReference type="InterPro" id="IPR033740">
    <property type="entry name" value="Pept_M24B"/>
</dbReference>
<feature type="region of interest" description="Disordered" evidence="6">
    <location>
        <begin position="1"/>
        <end position="22"/>
    </location>
</feature>
<name>K8EUV4_9CHLO</name>
<dbReference type="InterPro" id="IPR000587">
    <property type="entry name" value="Creatinase_N"/>
</dbReference>
<feature type="region of interest" description="Disordered" evidence="6">
    <location>
        <begin position="34"/>
        <end position="85"/>
    </location>
</feature>
<dbReference type="InterPro" id="IPR000994">
    <property type="entry name" value="Pept_M24"/>
</dbReference>
<dbReference type="Pfam" id="PF16188">
    <property type="entry name" value="Peptidase_M24_C"/>
    <property type="match status" value="1"/>
</dbReference>
<evidence type="ECO:0000256" key="6">
    <source>
        <dbReference type="SAM" id="MobiDB-lite"/>
    </source>
</evidence>
<dbReference type="AlphaFoldDB" id="K8EUV4"/>
<dbReference type="GeneID" id="19016275"/>
<dbReference type="GO" id="GO:0046872">
    <property type="term" value="F:metal ion binding"/>
    <property type="evidence" value="ECO:0007669"/>
    <property type="project" value="UniProtKB-KW"/>
</dbReference>
<evidence type="ECO:0000256" key="1">
    <source>
        <dbReference type="ARBA" id="ARBA00001936"/>
    </source>
</evidence>
<feature type="domain" description="Creatinase N-terminal" evidence="8">
    <location>
        <begin position="90"/>
        <end position="214"/>
    </location>
</feature>
<dbReference type="RefSeq" id="XP_007513735.1">
    <property type="nucleotide sequence ID" value="XM_007513673.1"/>
</dbReference>
<keyword evidence="11" id="KW-1185">Reference proteome</keyword>
<feature type="compositionally biased region" description="Low complexity" evidence="6">
    <location>
        <begin position="13"/>
        <end position="22"/>
    </location>
</feature>
<protein>
    <submittedName>
        <fullName evidence="10">Unnamed protein product</fullName>
    </submittedName>
</protein>
<keyword evidence="4" id="KW-0378">Hydrolase</keyword>
<dbReference type="GO" id="GO:0070006">
    <property type="term" value="F:metalloaminopeptidase activity"/>
    <property type="evidence" value="ECO:0007669"/>
    <property type="project" value="InterPro"/>
</dbReference>
<dbReference type="KEGG" id="bpg:Bathy04g02500"/>
<dbReference type="CDD" id="cd01085">
    <property type="entry name" value="APP"/>
    <property type="match status" value="1"/>
</dbReference>
<evidence type="ECO:0000256" key="3">
    <source>
        <dbReference type="ARBA" id="ARBA00022723"/>
    </source>
</evidence>
<dbReference type="PANTHER" id="PTHR43763">
    <property type="entry name" value="XAA-PRO AMINOPEPTIDASE 1"/>
    <property type="match status" value="1"/>
</dbReference>
<organism evidence="10 11">
    <name type="scientific">Bathycoccus prasinos</name>
    <dbReference type="NCBI Taxonomy" id="41875"/>
    <lineage>
        <taxon>Eukaryota</taxon>
        <taxon>Viridiplantae</taxon>
        <taxon>Chlorophyta</taxon>
        <taxon>Mamiellophyceae</taxon>
        <taxon>Mamiellales</taxon>
        <taxon>Bathycoccaceae</taxon>
        <taxon>Bathycoccus</taxon>
    </lineage>
</organism>
<evidence type="ECO:0000313" key="11">
    <source>
        <dbReference type="Proteomes" id="UP000198341"/>
    </source>
</evidence>
<comment type="cofactor">
    <cofactor evidence="1">
        <name>Mn(2+)</name>
        <dbReference type="ChEBI" id="CHEBI:29035"/>
    </cofactor>
</comment>
<dbReference type="Pfam" id="PF00557">
    <property type="entry name" value="Peptidase_M24"/>
    <property type="match status" value="1"/>
</dbReference>
<feature type="domain" description="Peptidase M24 C-terminal" evidence="9">
    <location>
        <begin position="667"/>
        <end position="728"/>
    </location>
</feature>
<dbReference type="eggNOG" id="KOG2413">
    <property type="taxonomic scope" value="Eukaryota"/>
</dbReference>
<dbReference type="Proteomes" id="UP000198341">
    <property type="component" value="Chromosome 4"/>
</dbReference>
<dbReference type="InterPro" id="IPR029149">
    <property type="entry name" value="Creatin/AminoP/Spt16_N"/>
</dbReference>
<dbReference type="Gene3D" id="3.90.230.10">
    <property type="entry name" value="Creatinase/methionine aminopeptidase superfamily"/>
    <property type="match status" value="1"/>
</dbReference>
<dbReference type="OrthoDB" id="9995434at2759"/>
<evidence type="ECO:0000259" key="7">
    <source>
        <dbReference type="Pfam" id="PF00557"/>
    </source>
</evidence>
<dbReference type="STRING" id="41875.K8EUV4"/>
<dbReference type="FunFam" id="3.90.230.10:FF:000007">
    <property type="entry name" value="Xaa-Pro aminopeptidase P"/>
    <property type="match status" value="1"/>
</dbReference>
<dbReference type="InterPro" id="IPR050422">
    <property type="entry name" value="X-Pro_aminopeptidase_P"/>
</dbReference>
<evidence type="ECO:0000259" key="9">
    <source>
        <dbReference type="Pfam" id="PF16188"/>
    </source>
</evidence>
<dbReference type="GO" id="GO:0005737">
    <property type="term" value="C:cytoplasm"/>
    <property type="evidence" value="ECO:0007669"/>
    <property type="project" value="UniProtKB-ARBA"/>
</dbReference>
<feature type="compositionally biased region" description="Low complexity" evidence="6">
    <location>
        <begin position="34"/>
        <end position="46"/>
    </location>
</feature>
<gene>
    <name evidence="10" type="ORF">Bathy04g02500</name>
</gene>
<dbReference type="Pfam" id="PF16189">
    <property type="entry name" value="Creatinase_N_2"/>
    <property type="match status" value="1"/>
</dbReference>
<keyword evidence="3" id="KW-0479">Metal-binding</keyword>
<evidence type="ECO:0000256" key="4">
    <source>
        <dbReference type="ARBA" id="ARBA00022801"/>
    </source>
</evidence>
<dbReference type="PANTHER" id="PTHR43763:SF6">
    <property type="entry name" value="XAA-PRO AMINOPEPTIDASE 1"/>
    <property type="match status" value="1"/>
</dbReference>
<reference evidence="10 11" key="1">
    <citation type="submission" date="2011-10" db="EMBL/GenBank/DDBJ databases">
        <authorList>
            <person name="Genoscope - CEA"/>
        </authorList>
    </citation>
    <scope>NUCLEOTIDE SEQUENCE [LARGE SCALE GENOMIC DNA]</scope>
    <source>
        <strain evidence="10 11">RCC 1105</strain>
    </source>
</reference>
<accession>K8EUV4</accession>
<dbReference type="Pfam" id="PF01321">
    <property type="entry name" value="Creatinase_N"/>
    <property type="match status" value="1"/>
</dbReference>
<feature type="region of interest" description="Disordered" evidence="6">
    <location>
        <begin position="391"/>
        <end position="419"/>
    </location>
</feature>
<dbReference type="SUPFAM" id="SSF53092">
    <property type="entry name" value="Creatinase/prolidase N-terminal domain"/>
    <property type="match status" value="2"/>
</dbReference>